<evidence type="ECO:0000256" key="1">
    <source>
        <dbReference type="SAM" id="MobiDB-lite"/>
    </source>
</evidence>
<evidence type="ECO:0000313" key="3">
    <source>
        <dbReference type="EMBL" id="MFC6669464.1"/>
    </source>
</evidence>
<keyword evidence="2" id="KW-0812">Transmembrane</keyword>
<dbReference type="Pfam" id="PF04186">
    <property type="entry name" value="FxsA"/>
    <property type="match status" value="1"/>
</dbReference>
<dbReference type="PANTHER" id="PTHR35335:SF1">
    <property type="entry name" value="UPF0716 PROTEIN FXSA"/>
    <property type="match status" value="1"/>
</dbReference>
<keyword evidence="2" id="KW-0472">Membrane</keyword>
<dbReference type="Proteomes" id="UP001596422">
    <property type="component" value="Unassembled WGS sequence"/>
</dbReference>
<dbReference type="InterPro" id="IPR007313">
    <property type="entry name" value="FxsA"/>
</dbReference>
<accession>A0ABW1ZWA3</accession>
<proteinExistence type="predicted"/>
<dbReference type="EMBL" id="JBHSWE010000001">
    <property type="protein sequence ID" value="MFC6669464.1"/>
    <property type="molecule type" value="Genomic_DNA"/>
</dbReference>
<feature type="region of interest" description="Disordered" evidence="1">
    <location>
        <begin position="127"/>
        <end position="156"/>
    </location>
</feature>
<name>A0ABW1ZWA3_9GAMM</name>
<evidence type="ECO:0000313" key="4">
    <source>
        <dbReference type="Proteomes" id="UP001596422"/>
    </source>
</evidence>
<dbReference type="RefSeq" id="WP_379908023.1">
    <property type="nucleotide sequence ID" value="NZ_JBHSWE010000001.1"/>
</dbReference>
<feature type="transmembrane region" description="Helical" evidence="2">
    <location>
        <begin position="26"/>
        <end position="46"/>
    </location>
</feature>
<sequence>MRFLFLLFIVMPIVEITVLIKVGQIIGTWYTVGLVLLSAFIGVNMLRYQGLTTLSRAQQRLNAGEVPAREMVEGIVLAVGGALLVTPGFVTDVIGFCCLVPQIRQLVASTLIKRFTVVAMHHQHHSAFEDPDFQPGQRPDARHGDVIDGEYRREDD</sequence>
<keyword evidence="4" id="KW-1185">Reference proteome</keyword>
<comment type="caution">
    <text evidence="3">The sequence shown here is derived from an EMBL/GenBank/DDBJ whole genome shotgun (WGS) entry which is preliminary data.</text>
</comment>
<feature type="compositionally biased region" description="Basic and acidic residues" evidence="1">
    <location>
        <begin position="139"/>
        <end position="156"/>
    </location>
</feature>
<keyword evidence="2" id="KW-1133">Transmembrane helix</keyword>
<dbReference type="PANTHER" id="PTHR35335">
    <property type="entry name" value="UPF0716 PROTEIN FXSA"/>
    <property type="match status" value="1"/>
</dbReference>
<dbReference type="NCBIfam" id="NF008528">
    <property type="entry name" value="PRK11463.1-2"/>
    <property type="match status" value="1"/>
</dbReference>
<protein>
    <submittedName>
        <fullName evidence="3">FxsA family protein</fullName>
    </submittedName>
</protein>
<gene>
    <name evidence="3" type="ORF">ACFQDL_04635</name>
</gene>
<organism evidence="3 4">
    <name type="scientific">Marinobacterium aestuariivivens</name>
    <dbReference type="NCBI Taxonomy" id="1698799"/>
    <lineage>
        <taxon>Bacteria</taxon>
        <taxon>Pseudomonadati</taxon>
        <taxon>Pseudomonadota</taxon>
        <taxon>Gammaproteobacteria</taxon>
        <taxon>Oceanospirillales</taxon>
        <taxon>Oceanospirillaceae</taxon>
        <taxon>Marinobacterium</taxon>
    </lineage>
</organism>
<reference evidence="4" key="1">
    <citation type="journal article" date="2019" name="Int. J. Syst. Evol. Microbiol.">
        <title>The Global Catalogue of Microorganisms (GCM) 10K type strain sequencing project: providing services to taxonomists for standard genome sequencing and annotation.</title>
        <authorList>
            <consortium name="The Broad Institute Genomics Platform"/>
            <consortium name="The Broad Institute Genome Sequencing Center for Infectious Disease"/>
            <person name="Wu L."/>
            <person name="Ma J."/>
        </authorList>
    </citation>
    <scope>NUCLEOTIDE SEQUENCE [LARGE SCALE GENOMIC DNA]</scope>
    <source>
        <strain evidence="4">NBRC 111756</strain>
    </source>
</reference>
<evidence type="ECO:0000256" key="2">
    <source>
        <dbReference type="SAM" id="Phobius"/>
    </source>
</evidence>